<evidence type="ECO:0000256" key="5">
    <source>
        <dbReference type="SAM" id="MobiDB-lite"/>
    </source>
</evidence>
<dbReference type="AlphaFoldDB" id="A0A1Y1U9G7"/>
<evidence type="ECO:0000256" key="3">
    <source>
        <dbReference type="ARBA" id="ARBA00022483"/>
    </source>
</evidence>
<reference evidence="7 8" key="1">
    <citation type="submission" date="2017-03" db="EMBL/GenBank/DDBJ databases">
        <title>Widespread Adenine N6-methylation of Active Genes in Fungi.</title>
        <authorList>
            <consortium name="DOE Joint Genome Institute"/>
            <person name="Mondo S.J."/>
            <person name="Dannebaum R.O."/>
            <person name="Kuo R.C."/>
            <person name="Louie K.B."/>
            <person name="Bewick A.J."/>
            <person name="Labutti K."/>
            <person name="Haridas S."/>
            <person name="Kuo A."/>
            <person name="Salamov A."/>
            <person name="Ahrendt S.R."/>
            <person name="Lau R."/>
            <person name="Bowen B.P."/>
            <person name="Lipzen A."/>
            <person name="Sullivan W."/>
            <person name="Andreopoulos W.B."/>
            <person name="Clum A."/>
            <person name="Lindquist E."/>
            <person name="Daum C."/>
            <person name="Northen T.R."/>
            <person name="Ramamoorthy G."/>
            <person name="Schmitz R.J."/>
            <person name="Gryganskyi A."/>
            <person name="Culley D."/>
            <person name="Magnuson J."/>
            <person name="James T.Y."/>
            <person name="O'Malley M.A."/>
            <person name="Stajich J.E."/>
            <person name="Spatafora J.W."/>
            <person name="Visel A."/>
            <person name="Grigoriev I.V."/>
        </authorList>
    </citation>
    <scope>NUCLEOTIDE SEQUENCE [LARGE SCALE GENOMIC DNA]</scope>
    <source>
        <strain evidence="7 8">NRRL Y-17943</strain>
    </source>
</reference>
<dbReference type="RefSeq" id="XP_021868915.1">
    <property type="nucleotide sequence ID" value="XM_022013596.1"/>
</dbReference>
<dbReference type="GO" id="GO:0005886">
    <property type="term" value="C:plasma membrane"/>
    <property type="evidence" value="ECO:0007669"/>
    <property type="project" value="TreeGrafter"/>
</dbReference>
<keyword evidence="2" id="KW-0813">Transport</keyword>
<feature type="compositionally biased region" description="Polar residues" evidence="5">
    <location>
        <begin position="232"/>
        <end position="243"/>
    </location>
</feature>
<comment type="caution">
    <text evidence="7">The sequence shown here is derived from an EMBL/GenBank/DDBJ whole genome shotgun (WGS) entry which is preliminary data.</text>
</comment>
<evidence type="ECO:0000256" key="1">
    <source>
        <dbReference type="ARBA" id="ARBA00006518"/>
    </source>
</evidence>
<dbReference type="Pfam" id="PF15277">
    <property type="entry name" value="Sec3-PIP2_bind"/>
    <property type="match status" value="1"/>
</dbReference>
<dbReference type="GO" id="GO:0000145">
    <property type="term" value="C:exocyst"/>
    <property type="evidence" value="ECO:0007669"/>
    <property type="project" value="InterPro"/>
</dbReference>
<dbReference type="GO" id="GO:0005546">
    <property type="term" value="F:phosphatidylinositol-4,5-bisphosphate binding"/>
    <property type="evidence" value="ECO:0007669"/>
    <property type="project" value="TreeGrafter"/>
</dbReference>
<feature type="domain" description="Exocyst complex component Sec3 PIP2-binding N-terminal" evidence="6">
    <location>
        <begin position="47"/>
        <end position="132"/>
    </location>
</feature>
<evidence type="ECO:0000313" key="7">
    <source>
        <dbReference type="EMBL" id="ORX34673.1"/>
    </source>
</evidence>
<proteinExistence type="inferred from homology"/>
<keyword evidence="8" id="KW-1185">Reference proteome</keyword>
<keyword evidence="4" id="KW-0175">Coiled coil</keyword>
<dbReference type="OrthoDB" id="27109at2759"/>
<gene>
    <name evidence="7" type="ORF">BD324DRAFT_583117</name>
</gene>
<dbReference type="InterPro" id="IPR019160">
    <property type="entry name" value="Sec3_CC"/>
</dbReference>
<feature type="compositionally biased region" description="Polar residues" evidence="5">
    <location>
        <begin position="282"/>
        <end position="291"/>
    </location>
</feature>
<feature type="compositionally biased region" description="Low complexity" evidence="5">
    <location>
        <begin position="158"/>
        <end position="174"/>
    </location>
</feature>
<dbReference type="CDD" id="cd13315">
    <property type="entry name" value="PH_Sec3"/>
    <property type="match status" value="1"/>
</dbReference>
<dbReference type="InParanoid" id="A0A1Y1U9G7"/>
<dbReference type="GeneID" id="33555404"/>
<dbReference type="Gene3D" id="2.30.29.90">
    <property type="match status" value="1"/>
</dbReference>
<dbReference type="Proteomes" id="UP000193218">
    <property type="component" value="Unassembled WGS sequence"/>
</dbReference>
<organism evidence="7 8">
    <name type="scientific">Kockovaella imperatae</name>
    <dbReference type="NCBI Taxonomy" id="4999"/>
    <lineage>
        <taxon>Eukaryota</taxon>
        <taxon>Fungi</taxon>
        <taxon>Dikarya</taxon>
        <taxon>Basidiomycota</taxon>
        <taxon>Agaricomycotina</taxon>
        <taxon>Tremellomycetes</taxon>
        <taxon>Tremellales</taxon>
        <taxon>Cuniculitremaceae</taxon>
        <taxon>Kockovaella</taxon>
    </lineage>
</organism>
<dbReference type="GO" id="GO:0006893">
    <property type="term" value="P:Golgi to plasma membrane transport"/>
    <property type="evidence" value="ECO:0007669"/>
    <property type="project" value="TreeGrafter"/>
</dbReference>
<sequence length="1139" mass="126174">MSHVRSNSNDDTRQHIISSLFSKRGPDGSPEETLITYVKVFEEDEGSGSKTRYLMLAVTKLGKVVIHKAKRNSNLSFSKGKTWNLEDMRIVEVMGPSDFALTMTVRRYHWTTDRPRDQQHFLNSAVKVYQKYTNGELPELLNFELSSSTSSTDHRRQSSSSSISIPAQPPSNSSRTDLVPPPGFRQNRSGSSHSIASGTSSNYGGGGEIPPVRSRMGEGSTRSRPSIDDTRSNGFGRSPLSESSIRRPSLDHRVSPRKETNTLAPPVQARRTSDDRDARSFPGSTASNGQSPAPPPAAGLVRRPSDDPFYDDETPPPVKETPKSNRPPDLTPAPPTITTTLPSPSIPPPPTPERNRPQRRKSFHPAPVNTAFSREVLLASRTGVLPGGAGLTVDTDKETSEEALMNNVEEMLEGFDWTAGVIQNQTSIEGVDAKKGSVDAIEGRLLDELAALDQANIHAFLESDDRIAQVLGHIDEALQELDDIDMQITGYRMQLNAVTEDISFIESQNRGLQVQTSNQHALLDELRQLLQIVEVPEDALRALAQESPQTSRGLQSLESAATALYKALQAGRDTANAEVAATIARMREYQDQSSHFCKRMLEYLDVTFRYQSDTALTDSRKSGKKALAPHTAMGEFLMQYEGLVLYIKEMDEARYQKLCSNYLGTISSLHQSEIKDLLMSFMQSIKAGQSKEPRDALFSTAMSAAPKPGALARSKTAVGLGSISQSKPAKKADDNSATIAELYQLGLTQIINQVLNEEGFINAFLHLTDTESTFADHMELDSYFRRQAARHATRQLSSGMMQLIRNMMDLVFGFVDLELKNWVEAAAETNPIAIIGITVVTERLAQEAEAENTSIFFAQLFDRQIARQRAALDLLANEQVKAIDLGKNRRRKGAIIFMRQFPIFASRIEPHLHDAQSLPVRTRVNEMYERIVNAMFATLQHIAKLERAESQSADDKGQLSYNVVMIENLYHFVEDMKQLTNPALVVFLERAKGMLEDNMSTYVKMMLRRQFGKLMEFFDGVDRQLKSTPASEVSMHNAYNKSALKKALKDSGSSKDLRKSIEALSKRVDKHFADDDSAGSSHSDASTQSLIQAVWKEITAGLVTEVNRASRIIKSSYGDSGQGLEYGPGDVEAICKRSK</sequence>
<dbReference type="Pfam" id="PF09763">
    <property type="entry name" value="Sec3_CC"/>
    <property type="match status" value="1"/>
</dbReference>
<dbReference type="PANTHER" id="PTHR16092:SF14">
    <property type="entry name" value="EXOCYST COMPLEX COMPONENT 1 ISOFORM X1"/>
    <property type="match status" value="1"/>
</dbReference>
<feature type="compositionally biased region" description="Low complexity" evidence="5">
    <location>
        <begin position="189"/>
        <end position="201"/>
    </location>
</feature>
<dbReference type="InterPro" id="IPR028258">
    <property type="entry name" value="Sec3-PIP2_bind"/>
</dbReference>
<dbReference type="GO" id="GO:0006887">
    <property type="term" value="P:exocytosis"/>
    <property type="evidence" value="ECO:0007669"/>
    <property type="project" value="UniProtKB-KW"/>
</dbReference>
<dbReference type="STRING" id="4999.A0A1Y1U9G7"/>
<evidence type="ECO:0000313" key="8">
    <source>
        <dbReference type="Proteomes" id="UP000193218"/>
    </source>
</evidence>
<keyword evidence="3" id="KW-0268">Exocytosis</keyword>
<feature type="compositionally biased region" description="Basic and acidic residues" evidence="5">
    <location>
        <begin position="244"/>
        <end position="260"/>
    </location>
</feature>
<dbReference type="Pfam" id="PF20654">
    <property type="entry name" value="Sec3_C-term"/>
    <property type="match status" value="1"/>
</dbReference>
<evidence type="ECO:0000259" key="6">
    <source>
        <dbReference type="SMART" id="SM01313"/>
    </source>
</evidence>
<evidence type="ECO:0000256" key="2">
    <source>
        <dbReference type="ARBA" id="ARBA00022448"/>
    </source>
</evidence>
<dbReference type="EMBL" id="NBSH01000013">
    <property type="protein sequence ID" value="ORX34673.1"/>
    <property type="molecule type" value="Genomic_DNA"/>
</dbReference>
<comment type="similarity">
    <text evidence="1">Belongs to the SEC3 family.</text>
</comment>
<name>A0A1Y1U9G7_9TREE</name>
<dbReference type="SMART" id="SM01313">
    <property type="entry name" value="Sec3-PIP2_bind"/>
    <property type="match status" value="1"/>
</dbReference>
<accession>A0A1Y1U9G7</accession>
<protein>
    <submittedName>
        <fullName evidence="7">Exocyst complex component Sec3-domain-containing protein</fullName>
    </submittedName>
</protein>
<evidence type="ECO:0000256" key="4">
    <source>
        <dbReference type="ARBA" id="ARBA00023054"/>
    </source>
</evidence>
<dbReference type="PANTHER" id="PTHR16092">
    <property type="entry name" value="SEC3/SYNTAXIN-RELATED"/>
    <property type="match status" value="1"/>
</dbReference>
<feature type="region of interest" description="Disordered" evidence="5">
    <location>
        <begin position="148"/>
        <end position="367"/>
    </location>
</feature>
<dbReference type="InterPro" id="IPR048628">
    <property type="entry name" value="Sec3_C"/>
</dbReference>